<sequence length="247" mass="28215">MLVFVIVSLFAGVKCQVDLANFFGECQKTEETFDDCVKDGLNSLRAYFKTGLPDYSIAPFDPFFAAEVPQKRSGPFFNYKLILRNVTESGWTSSQINKFRTDFNKNFIEFTQFFPDKKLSGLYEIEGTFFGNKITNQGSWNLNLLDYVQTMTVTRKPRRDANGQIIPNPPLKVQVNVQSCNKLELHIGHLAGGRTIVENMLDWVINNAWQPGFVVLRPLINDLVGTAFTEILNKNFQNFPFEKVFPN</sequence>
<evidence type="ECO:0000256" key="2">
    <source>
        <dbReference type="ARBA" id="ARBA00023108"/>
    </source>
</evidence>
<gene>
    <name evidence="5" type="primary">AUGUSTUS-3.0.2_33106</name>
    <name evidence="5" type="ORF">TcasGA2_TC033106</name>
</gene>
<dbReference type="OrthoDB" id="8183816at2759"/>
<evidence type="ECO:0008006" key="7">
    <source>
        <dbReference type="Google" id="ProtNLM"/>
    </source>
</evidence>
<dbReference type="InParanoid" id="A0A139WGY8"/>
<proteinExistence type="inferred from homology"/>
<name>A0A139WGY8_TRICA</name>
<keyword evidence="2" id="KW-0090">Biological rhythms</keyword>
<dbReference type="Proteomes" id="UP000007266">
    <property type="component" value="Linkage group 5"/>
</dbReference>
<keyword evidence="1 4" id="KW-0732">Signal</keyword>
<dbReference type="eggNOG" id="ENOG502RZB3">
    <property type="taxonomic scope" value="Eukaryota"/>
</dbReference>
<accession>A0A139WGY8</accession>
<dbReference type="PANTHER" id="PTHR11008:SF15">
    <property type="entry name" value="CIRCADIAN CLOCK-CONTROLLED PROTEIN"/>
    <property type="match status" value="1"/>
</dbReference>
<dbReference type="InterPro" id="IPR010562">
    <property type="entry name" value="Haemolymph_juvenile_hormone-bd"/>
</dbReference>
<dbReference type="Gene3D" id="3.15.10.30">
    <property type="entry name" value="Haemolymph juvenile hormone binding protein"/>
    <property type="match status" value="1"/>
</dbReference>
<organism evidence="5 6">
    <name type="scientific">Tribolium castaneum</name>
    <name type="common">Red flour beetle</name>
    <dbReference type="NCBI Taxonomy" id="7070"/>
    <lineage>
        <taxon>Eukaryota</taxon>
        <taxon>Metazoa</taxon>
        <taxon>Ecdysozoa</taxon>
        <taxon>Arthropoda</taxon>
        <taxon>Hexapoda</taxon>
        <taxon>Insecta</taxon>
        <taxon>Pterygota</taxon>
        <taxon>Neoptera</taxon>
        <taxon>Endopterygota</taxon>
        <taxon>Coleoptera</taxon>
        <taxon>Polyphaga</taxon>
        <taxon>Cucujiformia</taxon>
        <taxon>Tenebrionidae</taxon>
        <taxon>Tenebrionidae incertae sedis</taxon>
        <taxon>Tribolium</taxon>
    </lineage>
</organism>
<feature type="chain" id="PRO_5012723572" description="Circadian clock-controlled protein-like Protein" evidence="4">
    <location>
        <begin position="16"/>
        <end position="247"/>
    </location>
</feature>
<dbReference type="FunFam" id="3.15.10.30:FF:000001">
    <property type="entry name" value="Takeout-like protein 1"/>
    <property type="match status" value="1"/>
</dbReference>
<dbReference type="FunCoup" id="A0A139WGY8">
    <property type="interactions" value="56"/>
</dbReference>
<dbReference type="GO" id="GO:0007623">
    <property type="term" value="P:circadian rhythm"/>
    <property type="evidence" value="ECO:0000318"/>
    <property type="project" value="GO_Central"/>
</dbReference>
<evidence type="ECO:0000256" key="1">
    <source>
        <dbReference type="ARBA" id="ARBA00022729"/>
    </source>
</evidence>
<dbReference type="KEGG" id="tca:103313079"/>
<evidence type="ECO:0000256" key="3">
    <source>
        <dbReference type="ARBA" id="ARBA00060902"/>
    </source>
</evidence>
<dbReference type="Pfam" id="PF06585">
    <property type="entry name" value="JHBP"/>
    <property type="match status" value="1"/>
</dbReference>
<reference evidence="5 6" key="2">
    <citation type="journal article" date="2010" name="Nucleic Acids Res.">
        <title>BeetleBase in 2010: revisions to provide comprehensive genomic information for Tribolium castaneum.</title>
        <authorList>
            <person name="Kim H.S."/>
            <person name="Murphy T."/>
            <person name="Xia J."/>
            <person name="Caragea D."/>
            <person name="Park Y."/>
            <person name="Beeman R.W."/>
            <person name="Lorenzen M.D."/>
            <person name="Butcher S."/>
            <person name="Manak J.R."/>
            <person name="Brown S.J."/>
        </authorList>
    </citation>
    <scope>GENOME REANNOTATION</scope>
    <source>
        <strain evidence="5 6">Georgia GA2</strain>
    </source>
</reference>
<feature type="signal peptide" evidence="4">
    <location>
        <begin position="1"/>
        <end position="15"/>
    </location>
</feature>
<dbReference type="SMART" id="SM00700">
    <property type="entry name" value="JHBP"/>
    <property type="match status" value="1"/>
</dbReference>
<dbReference type="GO" id="GO:0005615">
    <property type="term" value="C:extracellular space"/>
    <property type="evidence" value="ECO:0000318"/>
    <property type="project" value="GO_Central"/>
</dbReference>
<comment type="similarity">
    <text evidence="3">Belongs to the TO family.</text>
</comment>
<dbReference type="OMA" id="RIVYAQY"/>
<evidence type="ECO:0000313" key="6">
    <source>
        <dbReference type="Proteomes" id="UP000007266"/>
    </source>
</evidence>
<protein>
    <recommendedName>
        <fullName evidence="7">Circadian clock-controlled protein-like Protein</fullName>
    </recommendedName>
</protein>
<dbReference type="AlphaFoldDB" id="A0A139WGY8"/>
<dbReference type="PANTHER" id="PTHR11008">
    <property type="entry name" value="PROTEIN TAKEOUT-LIKE PROTEIN"/>
    <property type="match status" value="1"/>
</dbReference>
<dbReference type="EMBL" id="KQ971343">
    <property type="protein sequence ID" value="KYB27144.1"/>
    <property type="molecule type" value="Genomic_DNA"/>
</dbReference>
<evidence type="ECO:0000256" key="4">
    <source>
        <dbReference type="SAM" id="SignalP"/>
    </source>
</evidence>
<dbReference type="InterPro" id="IPR038606">
    <property type="entry name" value="To_sf"/>
</dbReference>
<keyword evidence="6" id="KW-1185">Reference proteome</keyword>
<reference evidence="5 6" key="1">
    <citation type="journal article" date="2008" name="Nature">
        <title>The genome of the model beetle and pest Tribolium castaneum.</title>
        <authorList>
            <consortium name="Tribolium Genome Sequencing Consortium"/>
            <person name="Richards S."/>
            <person name="Gibbs R.A."/>
            <person name="Weinstock G.M."/>
            <person name="Brown S.J."/>
            <person name="Denell R."/>
            <person name="Beeman R.W."/>
            <person name="Gibbs R."/>
            <person name="Beeman R.W."/>
            <person name="Brown S.J."/>
            <person name="Bucher G."/>
            <person name="Friedrich M."/>
            <person name="Grimmelikhuijzen C.J."/>
            <person name="Klingler M."/>
            <person name="Lorenzen M."/>
            <person name="Richards S."/>
            <person name="Roth S."/>
            <person name="Schroder R."/>
            <person name="Tautz D."/>
            <person name="Zdobnov E.M."/>
            <person name="Muzny D."/>
            <person name="Gibbs R.A."/>
            <person name="Weinstock G.M."/>
            <person name="Attaway T."/>
            <person name="Bell S."/>
            <person name="Buhay C.J."/>
            <person name="Chandrabose M.N."/>
            <person name="Chavez D."/>
            <person name="Clerk-Blankenburg K.P."/>
            <person name="Cree A."/>
            <person name="Dao M."/>
            <person name="Davis C."/>
            <person name="Chacko J."/>
            <person name="Dinh H."/>
            <person name="Dugan-Rocha S."/>
            <person name="Fowler G."/>
            <person name="Garner T.T."/>
            <person name="Garnes J."/>
            <person name="Gnirke A."/>
            <person name="Hawes A."/>
            <person name="Hernandez J."/>
            <person name="Hines S."/>
            <person name="Holder M."/>
            <person name="Hume J."/>
            <person name="Jhangiani S.N."/>
            <person name="Joshi V."/>
            <person name="Khan Z.M."/>
            <person name="Jackson L."/>
            <person name="Kovar C."/>
            <person name="Kowis A."/>
            <person name="Lee S."/>
            <person name="Lewis L.R."/>
            <person name="Margolis J."/>
            <person name="Morgan M."/>
            <person name="Nazareth L.V."/>
            <person name="Nguyen N."/>
            <person name="Okwuonu G."/>
            <person name="Parker D."/>
            <person name="Richards S."/>
            <person name="Ruiz S.J."/>
            <person name="Santibanez J."/>
            <person name="Savard J."/>
            <person name="Scherer S.E."/>
            <person name="Schneider B."/>
            <person name="Sodergren E."/>
            <person name="Tautz D."/>
            <person name="Vattahil S."/>
            <person name="Villasana D."/>
            <person name="White C.S."/>
            <person name="Wright R."/>
            <person name="Park Y."/>
            <person name="Beeman R.W."/>
            <person name="Lord J."/>
            <person name="Oppert B."/>
            <person name="Lorenzen M."/>
            <person name="Brown S."/>
            <person name="Wang L."/>
            <person name="Savard J."/>
            <person name="Tautz D."/>
            <person name="Richards S."/>
            <person name="Weinstock G."/>
            <person name="Gibbs R.A."/>
            <person name="Liu Y."/>
            <person name="Worley K."/>
            <person name="Weinstock G."/>
            <person name="Elsik C.G."/>
            <person name="Reese J.T."/>
            <person name="Elhaik E."/>
            <person name="Landan G."/>
            <person name="Graur D."/>
            <person name="Arensburger P."/>
            <person name="Atkinson P."/>
            <person name="Beeman R.W."/>
            <person name="Beidler J."/>
            <person name="Brown S.J."/>
            <person name="Demuth J.P."/>
            <person name="Drury D.W."/>
            <person name="Du Y.Z."/>
            <person name="Fujiwara H."/>
            <person name="Lorenzen M."/>
            <person name="Maselli V."/>
            <person name="Osanai M."/>
            <person name="Park Y."/>
            <person name="Robertson H.M."/>
            <person name="Tu Z."/>
            <person name="Wang J.J."/>
            <person name="Wang S."/>
            <person name="Richards S."/>
            <person name="Song H."/>
            <person name="Zhang L."/>
            <person name="Sodergren E."/>
            <person name="Werner D."/>
            <person name="Stanke M."/>
            <person name="Morgenstern B."/>
            <person name="Solovyev V."/>
            <person name="Kosarev P."/>
            <person name="Brown G."/>
            <person name="Chen H.C."/>
            <person name="Ermolaeva O."/>
            <person name="Hlavina W."/>
            <person name="Kapustin Y."/>
            <person name="Kiryutin B."/>
            <person name="Kitts P."/>
            <person name="Maglott D."/>
            <person name="Pruitt K."/>
            <person name="Sapojnikov V."/>
            <person name="Souvorov A."/>
            <person name="Mackey A.J."/>
            <person name="Waterhouse R.M."/>
            <person name="Wyder S."/>
            <person name="Zdobnov E.M."/>
            <person name="Zdobnov E.M."/>
            <person name="Wyder S."/>
            <person name="Kriventseva E.V."/>
            <person name="Kadowaki T."/>
            <person name="Bork P."/>
            <person name="Aranda M."/>
            <person name="Bao R."/>
            <person name="Beermann A."/>
            <person name="Berns N."/>
            <person name="Bolognesi R."/>
            <person name="Bonneton F."/>
            <person name="Bopp D."/>
            <person name="Brown S.J."/>
            <person name="Bucher G."/>
            <person name="Butts T."/>
            <person name="Chaumot A."/>
            <person name="Denell R.E."/>
            <person name="Ferrier D.E."/>
            <person name="Friedrich M."/>
            <person name="Gordon C.M."/>
            <person name="Jindra M."/>
            <person name="Klingler M."/>
            <person name="Lan Q."/>
            <person name="Lattorff H.M."/>
            <person name="Laudet V."/>
            <person name="von Levetsow C."/>
            <person name="Liu Z."/>
            <person name="Lutz R."/>
            <person name="Lynch J.A."/>
            <person name="da Fonseca R.N."/>
            <person name="Posnien N."/>
            <person name="Reuter R."/>
            <person name="Roth S."/>
            <person name="Savard J."/>
            <person name="Schinko J.B."/>
            <person name="Schmitt C."/>
            <person name="Schoppmeier M."/>
            <person name="Schroder R."/>
            <person name="Shippy T.D."/>
            <person name="Simonnet F."/>
            <person name="Marques-Souza H."/>
            <person name="Tautz D."/>
            <person name="Tomoyasu Y."/>
            <person name="Trauner J."/>
            <person name="Van der Zee M."/>
            <person name="Vervoort M."/>
            <person name="Wittkopp N."/>
            <person name="Wimmer E.A."/>
            <person name="Yang X."/>
            <person name="Jones A.K."/>
            <person name="Sattelle D.B."/>
            <person name="Ebert P.R."/>
            <person name="Nelson D."/>
            <person name="Scott J.G."/>
            <person name="Beeman R.W."/>
            <person name="Muthukrishnan S."/>
            <person name="Kramer K.J."/>
            <person name="Arakane Y."/>
            <person name="Beeman R.W."/>
            <person name="Zhu Q."/>
            <person name="Hogenkamp D."/>
            <person name="Dixit R."/>
            <person name="Oppert B."/>
            <person name="Jiang H."/>
            <person name="Zou Z."/>
            <person name="Marshall J."/>
            <person name="Elpidina E."/>
            <person name="Vinokurov K."/>
            <person name="Oppert C."/>
            <person name="Zou Z."/>
            <person name="Evans J."/>
            <person name="Lu Z."/>
            <person name="Zhao P."/>
            <person name="Sumathipala N."/>
            <person name="Altincicek B."/>
            <person name="Vilcinskas A."/>
            <person name="Williams M."/>
            <person name="Hultmark D."/>
            <person name="Hetru C."/>
            <person name="Jiang H."/>
            <person name="Grimmelikhuijzen C.J."/>
            <person name="Hauser F."/>
            <person name="Cazzamali G."/>
            <person name="Williamson M."/>
            <person name="Park Y."/>
            <person name="Li B."/>
            <person name="Tanaka Y."/>
            <person name="Predel R."/>
            <person name="Neupert S."/>
            <person name="Schachtner J."/>
            <person name="Verleyen P."/>
            <person name="Raible F."/>
            <person name="Bork P."/>
            <person name="Friedrich M."/>
            <person name="Walden K.K."/>
            <person name="Robertson H.M."/>
            <person name="Angeli S."/>
            <person name="Foret S."/>
            <person name="Bucher G."/>
            <person name="Schuetz S."/>
            <person name="Maleszka R."/>
            <person name="Wimmer E.A."/>
            <person name="Beeman R.W."/>
            <person name="Lorenzen M."/>
            <person name="Tomoyasu Y."/>
            <person name="Miller S.C."/>
            <person name="Grossmann D."/>
            <person name="Bucher G."/>
        </authorList>
    </citation>
    <scope>NUCLEOTIDE SEQUENCE [LARGE SCALE GENOMIC DNA]</scope>
    <source>
        <strain evidence="5 6">Georgia GA2</strain>
    </source>
</reference>
<evidence type="ECO:0000313" key="5">
    <source>
        <dbReference type="EMBL" id="KYB27144.1"/>
    </source>
</evidence>